<keyword evidence="1" id="KW-0547">Nucleotide-binding</keyword>
<dbReference type="Gene3D" id="3.30.1490.20">
    <property type="entry name" value="ATP-grasp fold, A domain"/>
    <property type="match status" value="1"/>
</dbReference>
<sequence>MTSKKTYNLILGGYVNGYSIVSELYEKKVENIALFSYSNSLATKSKKLECFKIISKEANSLKEAIFELKEQCDYIVIYPTDDIQIENLHEIYEDIKSFCFIPFNKENIISCLDKNYQYKFCKDYNIPYPKSIVVNKKENLKELQYIMFPLLVKPAKRYSDTKKIFRNLYLASKQDFDNSLELITSLLNDNVSLIFSEFIPGDDTNIYAYTAYRSKEGKILNEWVGKKLTQYPDEFGVFSSAVNSAPEIVRKQGRELLKVLNLYGIAQPEFKYDERDGQYKLMEINLRSMMWHRLGNLTGVYLQYTQYLDATNNKIESYTQNLNGNIHFIYLKHEITNLLFRKKYFKHFKNNVFKGEVNSLALYDVKDLKPFIFDQFATVKFILSRCLKALKIK</sequence>
<accession>A0AAE9MN58</accession>
<proteinExistence type="predicted"/>
<dbReference type="PROSITE" id="PS50975">
    <property type="entry name" value="ATP_GRASP"/>
    <property type="match status" value="1"/>
</dbReference>
<gene>
    <name evidence="3" type="ORF">HER15_06565</name>
</gene>
<evidence type="ECO:0000256" key="1">
    <source>
        <dbReference type="PROSITE-ProRule" id="PRU00409"/>
    </source>
</evidence>
<dbReference type="GO" id="GO:0005524">
    <property type="term" value="F:ATP binding"/>
    <property type="evidence" value="ECO:0007669"/>
    <property type="project" value="UniProtKB-UniRule"/>
</dbReference>
<dbReference type="Proteomes" id="UP001056837">
    <property type="component" value="Chromosome"/>
</dbReference>
<dbReference type="Gene3D" id="3.30.470.20">
    <property type="entry name" value="ATP-grasp fold, B domain"/>
    <property type="match status" value="1"/>
</dbReference>
<feature type="domain" description="ATP-grasp" evidence="2">
    <location>
        <begin position="118"/>
        <end position="313"/>
    </location>
</feature>
<dbReference type="AlphaFoldDB" id="A0AAE9MN58"/>
<dbReference type="RefSeq" id="WP_253680835.1">
    <property type="nucleotide sequence ID" value="NZ_CP050861.1"/>
</dbReference>
<name>A0AAE9MN58_9FLAO</name>
<evidence type="ECO:0000313" key="4">
    <source>
        <dbReference type="Proteomes" id="UP001056837"/>
    </source>
</evidence>
<protein>
    <recommendedName>
        <fullName evidence="2">ATP-grasp domain-containing protein</fullName>
    </recommendedName>
</protein>
<dbReference type="EMBL" id="CP050861">
    <property type="protein sequence ID" value="UTD15153.1"/>
    <property type="molecule type" value="Genomic_DNA"/>
</dbReference>
<keyword evidence="1" id="KW-0067">ATP-binding</keyword>
<dbReference type="GO" id="GO:0046872">
    <property type="term" value="F:metal ion binding"/>
    <property type="evidence" value="ECO:0007669"/>
    <property type="project" value="InterPro"/>
</dbReference>
<dbReference type="InterPro" id="IPR013815">
    <property type="entry name" value="ATP_grasp_subdomain_1"/>
</dbReference>
<organism evidence="3 4">
    <name type="scientific">Tenacibaculum mesophilum</name>
    <dbReference type="NCBI Taxonomy" id="104268"/>
    <lineage>
        <taxon>Bacteria</taxon>
        <taxon>Pseudomonadati</taxon>
        <taxon>Bacteroidota</taxon>
        <taxon>Flavobacteriia</taxon>
        <taxon>Flavobacteriales</taxon>
        <taxon>Flavobacteriaceae</taxon>
        <taxon>Tenacibaculum</taxon>
    </lineage>
</organism>
<dbReference type="InterPro" id="IPR011761">
    <property type="entry name" value="ATP-grasp"/>
</dbReference>
<dbReference type="SUPFAM" id="SSF56059">
    <property type="entry name" value="Glutathione synthetase ATP-binding domain-like"/>
    <property type="match status" value="1"/>
</dbReference>
<evidence type="ECO:0000313" key="3">
    <source>
        <dbReference type="EMBL" id="UTD15153.1"/>
    </source>
</evidence>
<reference evidence="3" key="1">
    <citation type="submission" date="2020-04" db="EMBL/GenBank/DDBJ databases">
        <title>Tenacibaculum mesophilum bac2.</title>
        <authorList>
            <person name="Li M."/>
        </authorList>
    </citation>
    <scope>NUCLEOTIDE SEQUENCE</scope>
    <source>
        <strain evidence="3">Bac2</strain>
    </source>
</reference>
<evidence type="ECO:0000259" key="2">
    <source>
        <dbReference type="PROSITE" id="PS50975"/>
    </source>
</evidence>